<dbReference type="GO" id="GO:0006004">
    <property type="term" value="P:fucose metabolic process"/>
    <property type="evidence" value="ECO:0007669"/>
    <property type="project" value="UniProtKB-KW"/>
</dbReference>
<dbReference type="EMBL" id="JACGCI010000071">
    <property type="protein sequence ID" value="KAF6748439.1"/>
    <property type="molecule type" value="Genomic_DNA"/>
</dbReference>
<dbReference type="PANTHER" id="PTHR13398:SF0">
    <property type="entry name" value="GDP-FUCOSE PROTEIN O-FUCOSYLTRANSFERASE 2"/>
    <property type="match status" value="1"/>
</dbReference>
<evidence type="ECO:0000256" key="4">
    <source>
        <dbReference type="SAM" id="Phobius"/>
    </source>
</evidence>
<dbReference type="AlphaFoldDB" id="A0A8H6HKL1"/>
<keyword evidence="1" id="KW-0808">Transferase</keyword>
<dbReference type="CDD" id="cd11296">
    <property type="entry name" value="O-FucT_like"/>
    <property type="match status" value="1"/>
</dbReference>
<evidence type="ECO:0000313" key="5">
    <source>
        <dbReference type="EMBL" id="KAF6748439.1"/>
    </source>
</evidence>
<gene>
    <name evidence="5" type="ORF">DFP72DRAFT_916717</name>
</gene>
<organism evidence="5 6">
    <name type="scientific">Ephemerocybe angulata</name>
    <dbReference type="NCBI Taxonomy" id="980116"/>
    <lineage>
        <taxon>Eukaryota</taxon>
        <taxon>Fungi</taxon>
        <taxon>Dikarya</taxon>
        <taxon>Basidiomycota</taxon>
        <taxon>Agaricomycotina</taxon>
        <taxon>Agaricomycetes</taxon>
        <taxon>Agaricomycetidae</taxon>
        <taxon>Agaricales</taxon>
        <taxon>Agaricineae</taxon>
        <taxon>Psathyrellaceae</taxon>
        <taxon>Ephemerocybe</taxon>
    </lineage>
</organism>
<sequence>MPTERLSESEPRTDMALLSSHIWRISRRERRVIGLLVIIAALYAVQSIGFLQKAQPTIVQVSLVSKEGIKPEGEAERPVAEVARQVEADHWTLPRNSLNYPYPTTTARENLKNGTYYVTGFALAGFTNQFIAYMHLIYLGIQSERIPVIPPVTPSSHVSNKAGALRFSRVFNISATSNNLRRPVLEWAHIKEYQENASVSVVPQGTDPSVEQLGCWSVRQRNFPTPIWVPIAENVLKVDLSFTRVPPIAFFDENNQGDVHTKFSALASLIMPKYPHPASKGLPLMAKSRLGSSLPPGEHMACFDFLYYVSSGLRRHEFENRWSPAWNSVGTHIRFTDELVMLARGYIQRAMGLEGEIIPPIITLHIRRGDFRNHCKKGMVPPCYIPLQKYHDAIESVRTELLATQNINATRVLVASDERDPEFWKEVLGYGWHYLNHTAERTLERYGEWYPVLIDTTALSIGSGFVGTKSSTFSVLTARRVEDWNGGLTDMVDYFAKD</sequence>
<evidence type="ECO:0000313" key="6">
    <source>
        <dbReference type="Proteomes" id="UP000521943"/>
    </source>
</evidence>
<accession>A0A8H6HKL1</accession>
<keyword evidence="4" id="KW-0472">Membrane</keyword>
<dbReference type="Proteomes" id="UP000521943">
    <property type="component" value="Unassembled WGS sequence"/>
</dbReference>
<dbReference type="PANTHER" id="PTHR13398">
    <property type="entry name" value="GDP-FUCOSE PROTEIN O-FUCOSYLTRANSFERASE 2"/>
    <property type="match status" value="1"/>
</dbReference>
<keyword evidence="4" id="KW-1133">Transmembrane helix</keyword>
<proteinExistence type="predicted"/>
<feature type="transmembrane region" description="Helical" evidence="4">
    <location>
        <begin position="32"/>
        <end position="51"/>
    </location>
</feature>
<evidence type="ECO:0000256" key="2">
    <source>
        <dbReference type="ARBA" id="ARBA00023253"/>
    </source>
</evidence>
<reference evidence="5 6" key="1">
    <citation type="submission" date="2020-07" db="EMBL/GenBank/DDBJ databases">
        <title>Comparative genomics of pyrophilous fungi reveals a link between fire events and developmental genes.</title>
        <authorList>
            <consortium name="DOE Joint Genome Institute"/>
            <person name="Steindorff A.S."/>
            <person name="Carver A."/>
            <person name="Calhoun S."/>
            <person name="Stillman K."/>
            <person name="Liu H."/>
            <person name="Lipzen A."/>
            <person name="Pangilinan J."/>
            <person name="Labutti K."/>
            <person name="Bruns T.D."/>
            <person name="Grigoriev I.V."/>
        </authorList>
    </citation>
    <scope>NUCLEOTIDE SEQUENCE [LARGE SCALE GENOMIC DNA]</scope>
    <source>
        <strain evidence="5 6">CBS 144469</strain>
    </source>
</reference>
<keyword evidence="3" id="KW-0119">Carbohydrate metabolism</keyword>
<keyword evidence="4" id="KW-0812">Transmembrane</keyword>
<keyword evidence="6" id="KW-1185">Reference proteome</keyword>
<dbReference type="InterPro" id="IPR045130">
    <property type="entry name" value="OFUT2-like"/>
</dbReference>
<evidence type="ECO:0000256" key="3">
    <source>
        <dbReference type="ARBA" id="ARBA00023277"/>
    </source>
</evidence>
<protein>
    <recommendedName>
        <fullName evidence="7">O-fucosyltransferase family protein</fullName>
    </recommendedName>
</protein>
<evidence type="ECO:0000256" key="1">
    <source>
        <dbReference type="ARBA" id="ARBA00022679"/>
    </source>
</evidence>
<dbReference type="GO" id="GO:0046922">
    <property type="term" value="F:peptide-O-fucosyltransferase activity"/>
    <property type="evidence" value="ECO:0007669"/>
    <property type="project" value="InterPro"/>
</dbReference>
<dbReference type="OrthoDB" id="423313at2759"/>
<comment type="caution">
    <text evidence="5">The sequence shown here is derived from an EMBL/GenBank/DDBJ whole genome shotgun (WGS) entry which is preliminary data.</text>
</comment>
<name>A0A8H6HKL1_9AGAR</name>
<keyword evidence="2" id="KW-0294">Fucose metabolism</keyword>
<dbReference type="Gene3D" id="3.40.50.11350">
    <property type="match status" value="1"/>
</dbReference>
<evidence type="ECO:0008006" key="7">
    <source>
        <dbReference type="Google" id="ProtNLM"/>
    </source>
</evidence>